<evidence type="ECO:0000256" key="1">
    <source>
        <dbReference type="SAM" id="MobiDB-lite"/>
    </source>
</evidence>
<organism evidence="3 4">
    <name type="scientific">Oryctes borbonicus</name>
    <dbReference type="NCBI Taxonomy" id="1629725"/>
    <lineage>
        <taxon>Eukaryota</taxon>
        <taxon>Metazoa</taxon>
        <taxon>Ecdysozoa</taxon>
        <taxon>Arthropoda</taxon>
        <taxon>Hexapoda</taxon>
        <taxon>Insecta</taxon>
        <taxon>Pterygota</taxon>
        <taxon>Neoptera</taxon>
        <taxon>Endopterygota</taxon>
        <taxon>Coleoptera</taxon>
        <taxon>Polyphaga</taxon>
        <taxon>Scarabaeiformia</taxon>
        <taxon>Scarabaeidae</taxon>
        <taxon>Dynastinae</taxon>
        <taxon>Oryctes</taxon>
    </lineage>
</organism>
<feature type="compositionally biased region" description="Pro residues" evidence="1">
    <location>
        <begin position="174"/>
        <end position="183"/>
    </location>
</feature>
<name>A0A0T6BAF8_9SCAR</name>
<dbReference type="Proteomes" id="UP000051574">
    <property type="component" value="Unassembled WGS sequence"/>
</dbReference>
<proteinExistence type="predicted"/>
<evidence type="ECO:0000313" key="4">
    <source>
        <dbReference type="Proteomes" id="UP000051574"/>
    </source>
</evidence>
<sequence length="213" mass="23135">MAEKQAFTKTCNNKSFIRKRLSKDASLTITFGALIVLAAISLVLYTRHVARNFQEVRDTFRTEFKDYLRSLIKSDVVKNDLIAEILKKIEKEIILSRRKRDNYFYVGPNYDFKGGCGPCTYPNLNSANFPQGPKGEEGDNGQLPNEMVPILLKVLKGEGGKPGAQGKPEQQRPLGPPGPPGLPGVPGLPGAPGLKGPPGPQGAPGKNMTFESA</sequence>
<keyword evidence="2" id="KW-0472">Membrane</keyword>
<dbReference type="PANTHER" id="PTHR24637:SF421">
    <property type="entry name" value="CUTICLE COLLAGEN DPY-2"/>
    <property type="match status" value="1"/>
</dbReference>
<evidence type="ECO:0000256" key="2">
    <source>
        <dbReference type="SAM" id="Phobius"/>
    </source>
</evidence>
<dbReference type="PANTHER" id="PTHR24637">
    <property type="entry name" value="COLLAGEN"/>
    <property type="match status" value="1"/>
</dbReference>
<gene>
    <name evidence="3" type="ORF">AMK59_1481</name>
</gene>
<dbReference type="EMBL" id="LJIG01002614">
    <property type="protein sequence ID" value="KRT84326.1"/>
    <property type="molecule type" value="Genomic_DNA"/>
</dbReference>
<feature type="transmembrane region" description="Helical" evidence="2">
    <location>
        <begin position="25"/>
        <end position="45"/>
    </location>
</feature>
<evidence type="ECO:0000313" key="3">
    <source>
        <dbReference type="EMBL" id="KRT84326.1"/>
    </source>
</evidence>
<accession>A0A0T6BAF8</accession>
<reference evidence="3 4" key="1">
    <citation type="submission" date="2015-09" db="EMBL/GenBank/DDBJ databases">
        <title>Draft genome of the scarab beetle Oryctes borbonicus.</title>
        <authorList>
            <person name="Meyer J.M."/>
            <person name="Markov G.V."/>
            <person name="Baskaran P."/>
            <person name="Herrmann M."/>
            <person name="Sommer R.J."/>
            <person name="Roedelsperger C."/>
        </authorList>
    </citation>
    <scope>NUCLEOTIDE SEQUENCE [LARGE SCALE GENOMIC DNA]</scope>
    <source>
        <strain evidence="3">OB123</strain>
        <tissue evidence="3">Whole animal</tissue>
    </source>
</reference>
<protein>
    <submittedName>
        <fullName evidence="3">Collagen</fullName>
    </submittedName>
</protein>
<keyword evidence="2" id="KW-1133">Transmembrane helix</keyword>
<keyword evidence="3" id="KW-0176">Collagen</keyword>
<keyword evidence="2" id="KW-0812">Transmembrane</keyword>
<dbReference type="AlphaFoldDB" id="A0A0T6BAF8"/>
<dbReference type="GO" id="GO:0005581">
    <property type="term" value="C:collagen trimer"/>
    <property type="evidence" value="ECO:0007669"/>
    <property type="project" value="UniProtKB-KW"/>
</dbReference>
<comment type="caution">
    <text evidence="3">The sequence shown here is derived from an EMBL/GenBank/DDBJ whole genome shotgun (WGS) entry which is preliminary data.</text>
</comment>
<keyword evidence="4" id="KW-1185">Reference proteome</keyword>
<feature type="region of interest" description="Disordered" evidence="1">
    <location>
        <begin position="157"/>
        <end position="213"/>
    </location>
</feature>